<dbReference type="AlphaFoldDB" id="A0A919QJV6"/>
<dbReference type="InterPro" id="IPR050204">
    <property type="entry name" value="AraC_XylS_family_regulators"/>
</dbReference>
<dbReference type="GO" id="GO:0003700">
    <property type="term" value="F:DNA-binding transcription factor activity"/>
    <property type="evidence" value="ECO:0007669"/>
    <property type="project" value="InterPro"/>
</dbReference>
<dbReference type="InterPro" id="IPR018062">
    <property type="entry name" value="HTH_AraC-typ_CS"/>
</dbReference>
<reference evidence="5" key="1">
    <citation type="submission" date="2021-01" db="EMBL/GenBank/DDBJ databases">
        <title>Whole genome shotgun sequence of Acrocarpospora phusangensis NBRC 108782.</title>
        <authorList>
            <person name="Komaki H."/>
            <person name="Tamura T."/>
        </authorList>
    </citation>
    <scope>NUCLEOTIDE SEQUENCE</scope>
    <source>
        <strain evidence="5">NBRC 108782</strain>
    </source>
</reference>
<dbReference type="PANTHER" id="PTHR46796">
    <property type="entry name" value="HTH-TYPE TRANSCRIPTIONAL ACTIVATOR RHAS-RELATED"/>
    <property type="match status" value="1"/>
</dbReference>
<dbReference type="Pfam" id="PF20240">
    <property type="entry name" value="DUF6597"/>
    <property type="match status" value="1"/>
</dbReference>
<organism evidence="5 6">
    <name type="scientific">Acrocarpospora phusangensis</name>
    <dbReference type="NCBI Taxonomy" id="1070424"/>
    <lineage>
        <taxon>Bacteria</taxon>
        <taxon>Bacillati</taxon>
        <taxon>Actinomycetota</taxon>
        <taxon>Actinomycetes</taxon>
        <taxon>Streptosporangiales</taxon>
        <taxon>Streptosporangiaceae</taxon>
        <taxon>Acrocarpospora</taxon>
    </lineage>
</organism>
<dbReference type="Pfam" id="PF12833">
    <property type="entry name" value="HTH_18"/>
    <property type="match status" value="1"/>
</dbReference>
<evidence type="ECO:0000256" key="1">
    <source>
        <dbReference type="ARBA" id="ARBA00023015"/>
    </source>
</evidence>
<evidence type="ECO:0000313" key="6">
    <source>
        <dbReference type="Proteomes" id="UP000640052"/>
    </source>
</evidence>
<evidence type="ECO:0000256" key="2">
    <source>
        <dbReference type="ARBA" id="ARBA00023125"/>
    </source>
</evidence>
<evidence type="ECO:0000259" key="4">
    <source>
        <dbReference type="PROSITE" id="PS01124"/>
    </source>
</evidence>
<protein>
    <submittedName>
        <fullName evidence="5">AraC family transcriptional regulator</fullName>
    </submittedName>
</protein>
<proteinExistence type="predicted"/>
<gene>
    <name evidence="5" type="ORF">Aph01nite_73180</name>
</gene>
<dbReference type="PANTHER" id="PTHR46796:SF15">
    <property type="entry name" value="BLL1074 PROTEIN"/>
    <property type="match status" value="1"/>
</dbReference>
<sequence>MYRERPSLVPGAVLWHTSGVSEDAERRVLPDGCMDLLWTGGALVVAGPDAEAYVTRVPAGTAFTGLRLAPGTAPAMLGVPAAELRGLRVPLADLWPAADVRRLTDRVRRAESPPACLEQLAGERLDGVDPLVREAAVLLGRGSGVTATAAALGLGERRLHRLSLTAFGYGPKTLARILRMNRALALARSGHPFADVAATAGYADQAHLSREVRSLAGVPLGDLVG</sequence>
<dbReference type="GO" id="GO:0043565">
    <property type="term" value="F:sequence-specific DNA binding"/>
    <property type="evidence" value="ECO:0007669"/>
    <property type="project" value="InterPro"/>
</dbReference>
<feature type="domain" description="HTH araC/xylS-type" evidence="4">
    <location>
        <begin position="145"/>
        <end position="225"/>
    </location>
</feature>
<keyword evidence="2" id="KW-0238">DNA-binding</keyword>
<dbReference type="Gene3D" id="1.10.10.60">
    <property type="entry name" value="Homeodomain-like"/>
    <property type="match status" value="1"/>
</dbReference>
<dbReference type="RefSeq" id="WP_204045626.1">
    <property type="nucleotide sequence ID" value="NZ_BOOA01000105.1"/>
</dbReference>
<dbReference type="PROSITE" id="PS00041">
    <property type="entry name" value="HTH_ARAC_FAMILY_1"/>
    <property type="match status" value="1"/>
</dbReference>
<name>A0A919QJV6_9ACTN</name>
<dbReference type="InterPro" id="IPR046532">
    <property type="entry name" value="DUF6597"/>
</dbReference>
<evidence type="ECO:0000313" key="5">
    <source>
        <dbReference type="EMBL" id="GIH29008.1"/>
    </source>
</evidence>
<keyword evidence="6" id="KW-1185">Reference proteome</keyword>
<dbReference type="Proteomes" id="UP000640052">
    <property type="component" value="Unassembled WGS sequence"/>
</dbReference>
<comment type="caution">
    <text evidence="5">The sequence shown here is derived from an EMBL/GenBank/DDBJ whole genome shotgun (WGS) entry which is preliminary data.</text>
</comment>
<dbReference type="SMART" id="SM00342">
    <property type="entry name" value="HTH_ARAC"/>
    <property type="match status" value="1"/>
</dbReference>
<keyword evidence="3" id="KW-0804">Transcription</keyword>
<evidence type="ECO:0000256" key="3">
    <source>
        <dbReference type="ARBA" id="ARBA00023163"/>
    </source>
</evidence>
<dbReference type="InterPro" id="IPR018060">
    <property type="entry name" value="HTH_AraC"/>
</dbReference>
<accession>A0A919QJV6</accession>
<dbReference type="EMBL" id="BOOA01000105">
    <property type="protein sequence ID" value="GIH29008.1"/>
    <property type="molecule type" value="Genomic_DNA"/>
</dbReference>
<dbReference type="PROSITE" id="PS01124">
    <property type="entry name" value="HTH_ARAC_FAMILY_2"/>
    <property type="match status" value="1"/>
</dbReference>
<keyword evidence="1" id="KW-0805">Transcription regulation</keyword>